<evidence type="ECO:0000313" key="3">
    <source>
        <dbReference type="EMBL" id="KAJ1913646.1"/>
    </source>
</evidence>
<feature type="signal peptide" evidence="2">
    <location>
        <begin position="1"/>
        <end position="24"/>
    </location>
</feature>
<evidence type="ECO:0000313" key="4">
    <source>
        <dbReference type="Proteomes" id="UP001150538"/>
    </source>
</evidence>
<organism evidence="3 4">
    <name type="scientific">Mycoemilia scoparia</name>
    <dbReference type="NCBI Taxonomy" id="417184"/>
    <lineage>
        <taxon>Eukaryota</taxon>
        <taxon>Fungi</taxon>
        <taxon>Fungi incertae sedis</taxon>
        <taxon>Zoopagomycota</taxon>
        <taxon>Kickxellomycotina</taxon>
        <taxon>Kickxellomycetes</taxon>
        <taxon>Kickxellales</taxon>
        <taxon>Kickxellaceae</taxon>
        <taxon>Mycoemilia</taxon>
    </lineage>
</organism>
<accession>A0A9W7ZUX3</accession>
<dbReference type="EMBL" id="JANBPU010000248">
    <property type="protein sequence ID" value="KAJ1913646.1"/>
    <property type="molecule type" value="Genomic_DNA"/>
</dbReference>
<dbReference type="Proteomes" id="UP001150538">
    <property type="component" value="Unassembled WGS sequence"/>
</dbReference>
<evidence type="ECO:0000256" key="2">
    <source>
        <dbReference type="SAM" id="SignalP"/>
    </source>
</evidence>
<proteinExistence type="predicted"/>
<protein>
    <submittedName>
        <fullName evidence="3">Uncharacterized protein</fullName>
    </submittedName>
</protein>
<sequence length="206" mass="21779">MKISLSFATVASASLLVGLSVASGLPVNQHHEHEHDQDASGSGSVANSNILAGILGPIYNSLTGGGLLQLSGGPVGAGGADQKAQSKADNNGKGNGEVDDHHHQEGKNYDNDAANSGSGGDVDGDSSGSEVDKFAAAYEGIRHNDQIVEYIQTRWRIEREKEVKKLLFREAEKSHDKAAVLFYADHPKDHDNNDDGQGKYDSNGDE</sequence>
<name>A0A9W7ZUX3_9FUNG</name>
<feature type="compositionally biased region" description="Basic and acidic residues" evidence="1">
    <location>
        <begin position="185"/>
        <end position="198"/>
    </location>
</feature>
<feature type="chain" id="PRO_5040837296" evidence="2">
    <location>
        <begin position="25"/>
        <end position="206"/>
    </location>
</feature>
<comment type="caution">
    <text evidence="3">The sequence shown here is derived from an EMBL/GenBank/DDBJ whole genome shotgun (WGS) entry which is preliminary data.</text>
</comment>
<evidence type="ECO:0000256" key="1">
    <source>
        <dbReference type="SAM" id="MobiDB-lite"/>
    </source>
</evidence>
<keyword evidence="2" id="KW-0732">Signal</keyword>
<feature type="compositionally biased region" description="Basic and acidic residues" evidence="1">
    <location>
        <begin position="96"/>
        <end position="110"/>
    </location>
</feature>
<gene>
    <name evidence="3" type="ORF">H4219_005123</name>
</gene>
<reference evidence="3" key="1">
    <citation type="submission" date="2022-07" db="EMBL/GenBank/DDBJ databases">
        <title>Phylogenomic reconstructions and comparative analyses of Kickxellomycotina fungi.</title>
        <authorList>
            <person name="Reynolds N.K."/>
            <person name="Stajich J.E."/>
            <person name="Barry K."/>
            <person name="Grigoriev I.V."/>
            <person name="Crous P."/>
            <person name="Smith M.E."/>
        </authorList>
    </citation>
    <scope>NUCLEOTIDE SEQUENCE</scope>
    <source>
        <strain evidence="3">NBRC 100468</strain>
    </source>
</reference>
<dbReference type="AlphaFoldDB" id="A0A9W7ZUX3"/>
<keyword evidence="4" id="KW-1185">Reference proteome</keyword>
<feature type="region of interest" description="Disordered" evidence="1">
    <location>
        <begin position="183"/>
        <end position="206"/>
    </location>
</feature>
<feature type="region of interest" description="Disordered" evidence="1">
    <location>
        <begin position="74"/>
        <end position="128"/>
    </location>
</feature>